<dbReference type="PANTHER" id="PTHR34997">
    <property type="entry name" value="AM15"/>
    <property type="match status" value="1"/>
</dbReference>
<feature type="region of interest" description="Disordered" evidence="4">
    <location>
        <begin position="147"/>
        <end position="212"/>
    </location>
</feature>
<feature type="chain" id="PRO_5012180340" description="LysM domain-containing protein" evidence="5">
    <location>
        <begin position="17"/>
        <end position="242"/>
    </location>
</feature>
<dbReference type="InterPro" id="IPR052210">
    <property type="entry name" value="LysM1-like"/>
</dbReference>
<evidence type="ECO:0000256" key="3">
    <source>
        <dbReference type="ARBA" id="ARBA00044955"/>
    </source>
</evidence>
<dbReference type="Pfam" id="PF01476">
    <property type="entry name" value="LysM"/>
    <property type="match status" value="1"/>
</dbReference>
<keyword evidence="1" id="KW-0147">Chitin-binding</keyword>
<reference evidence="7 8" key="1">
    <citation type="submission" date="2017-06" db="EMBL/GenBank/DDBJ databases">
        <title>Ant-infecting Ophiocordyceps genomes reveal a high diversity of potential behavioral manipulation genes and a possible major role for enterotoxins.</title>
        <authorList>
            <person name="De Bekker C."/>
            <person name="Evans H.C."/>
            <person name="Brachmann A."/>
            <person name="Hughes D.P."/>
        </authorList>
    </citation>
    <scope>NUCLEOTIDE SEQUENCE [LARGE SCALE GENOMIC DNA]</scope>
    <source>
        <strain evidence="7 8">1348a</strain>
    </source>
</reference>
<evidence type="ECO:0000313" key="8">
    <source>
        <dbReference type="Proteomes" id="UP000224854"/>
    </source>
</evidence>
<dbReference type="GO" id="GO:0008061">
    <property type="term" value="F:chitin binding"/>
    <property type="evidence" value="ECO:0007669"/>
    <property type="project" value="UniProtKB-KW"/>
</dbReference>
<name>A0A2C5YTR5_9HYPO</name>
<gene>
    <name evidence="7" type="ORF">CDD82_6855</name>
</gene>
<evidence type="ECO:0000256" key="2">
    <source>
        <dbReference type="ARBA" id="ARBA00023026"/>
    </source>
</evidence>
<evidence type="ECO:0000256" key="4">
    <source>
        <dbReference type="SAM" id="MobiDB-lite"/>
    </source>
</evidence>
<evidence type="ECO:0000256" key="5">
    <source>
        <dbReference type="SAM" id="SignalP"/>
    </source>
</evidence>
<evidence type="ECO:0000256" key="1">
    <source>
        <dbReference type="ARBA" id="ARBA00022669"/>
    </source>
</evidence>
<comment type="caution">
    <text evidence="7">The sequence shown here is derived from an EMBL/GenBank/DDBJ whole genome shotgun (WGS) entry which is preliminary data.</text>
</comment>
<dbReference type="Proteomes" id="UP000224854">
    <property type="component" value="Unassembled WGS sequence"/>
</dbReference>
<dbReference type="Gene3D" id="3.10.350.10">
    <property type="entry name" value="LysM domain"/>
    <property type="match status" value="1"/>
</dbReference>
<dbReference type="EMBL" id="NJEU01000742">
    <property type="protein sequence ID" value="PHH70910.1"/>
    <property type="molecule type" value="Genomic_DNA"/>
</dbReference>
<dbReference type="OrthoDB" id="2281372at2759"/>
<keyword evidence="2" id="KW-0843">Virulence</keyword>
<dbReference type="InterPro" id="IPR018392">
    <property type="entry name" value="LysM"/>
</dbReference>
<sequence>MRFVPLLSALFLPCFAAAIAVLPQDSSPKELDAINAEPVCVWWHKYTTYLSIGAILTEYNITLEQFMKWNPSYRPSAKTLTIDKHYCVQVKSSSPYPKCEHFYVVQHGDTCSNMDFHSRLEFSHAEFSKLIPGAAIKYNAPSLESSYYVPGSDGPESDGPDSNGPDSNGPESNEPDSDATDSNGPDSDAPDSDASSQLGKRTEPPSPLADGVISTCTRYHQVRPGQTCTSISNAHQINMIDL</sequence>
<dbReference type="AlphaFoldDB" id="A0A2C5YTR5"/>
<protein>
    <recommendedName>
        <fullName evidence="6">LysM domain-containing protein</fullName>
    </recommendedName>
</protein>
<accession>A0A2C5YTR5</accession>
<proteinExistence type="inferred from homology"/>
<keyword evidence="5" id="KW-0732">Signal</keyword>
<evidence type="ECO:0000313" key="7">
    <source>
        <dbReference type="EMBL" id="PHH70910.1"/>
    </source>
</evidence>
<comment type="similarity">
    <text evidence="3">Belongs to the secreted LysM effector family.</text>
</comment>
<feature type="signal peptide" evidence="5">
    <location>
        <begin position="1"/>
        <end position="16"/>
    </location>
</feature>
<organism evidence="7 8">
    <name type="scientific">Ophiocordyceps australis</name>
    <dbReference type="NCBI Taxonomy" id="1399860"/>
    <lineage>
        <taxon>Eukaryota</taxon>
        <taxon>Fungi</taxon>
        <taxon>Dikarya</taxon>
        <taxon>Ascomycota</taxon>
        <taxon>Pezizomycotina</taxon>
        <taxon>Sordariomycetes</taxon>
        <taxon>Hypocreomycetidae</taxon>
        <taxon>Hypocreales</taxon>
        <taxon>Ophiocordycipitaceae</taxon>
        <taxon>Ophiocordyceps</taxon>
    </lineage>
</organism>
<evidence type="ECO:0000259" key="6">
    <source>
        <dbReference type="Pfam" id="PF01476"/>
    </source>
</evidence>
<feature type="domain" description="LysM" evidence="6">
    <location>
        <begin position="220"/>
        <end position="241"/>
    </location>
</feature>
<dbReference type="InterPro" id="IPR036779">
    <property type="entry name" value="LysM_dom_sf"/>
</dbReference>
<keyword evidence="8" id="KW-1185">Reference proteome</keyword>
<dbReference type="PANTHER" id="PTHR34997:SF1">
    <property type="entry name" value="PEPTIDOGLYCAN-BINDING LYSIN DOMAIN"/>
    <property type="match status" value="1"/>
</dbReference>